<dbReference type="InterPro" id="IPR009010">
    <property type="entry name" value="Asp_de-COase-like_dom_sf"/>
</dbReference>
<dbReference type="InterPro" id="IPR041957">
    <property type="entry name" value="CT_Nitrate-R-NapA-like"/>
</dbReference>
<evidence type="ECO:0000256" key="4">
    <source>
        <dbReference type="ARBA" id="ARBA00023004"/>
    </source>
</evidence>
<evidence type="ECO:0000313" key="8">
    <source>
        <dbReference type="Proteomes" id="UP001526430"/>
    </source>
</evidence>
<name>A0ABT3P1B2_9PROT</name>
<dbReference type="PANTHER" id="PTHR43105">
    <property type="entry name" value="RESPIRATORY NITRATE REDUCTASE"/>
    <property type="match status" value="1"/>
</dbReference>
<evidence type="ECO:0000256" key="1">
    <source>
        <dbReference type="ARBA" id="ARBA00001942"/>
    </source>
</evidence>
<dbReference type="SUPFAM" id="SSF50692">
    <property type="entry name" value="ADC-like"/>
    <property type="match status" value="1"/>
</dbReference>
<dbReference type="Proteomes" id="UP001526430">
    <property type="component" value="Unassembled WGS sequence"/>
</dbReference>
<keyword evidence="3" id="KW-0479">Metal-binding</keyword>
<organism evidence="7 8">
    <name type="scientific">Sabulicella glaciei</name>
    <dbReference type="NCBI Taxonomy" id="2984948"/>
    <lineage>
        <taxon>Bacteria</taxon>
        <taxon>Pseudomonadati</taxon>
        <taxon>Pseudomonadota</taxon>
        <taxon>Alphaproteobacteria</taxon>
        <taxon>Acetobacterales</taxon>
        <taxon>Acetobacteraceae</taxon>
        <taxon>Sabulicella</taxon>
    </lineage>
</organism>
<comment type="cofactor">
    <cofactor evidence="2">
        <name>[4Fe-4S] cluster</name>
        <dbReference type="ChEBI" id="CHEBI:49883"/>
    </cofactor>
</comment>
<dbReference type="EMBL" id="JAPFQI010000028">
    <property type="protein sequence ID" value="MCW8088191.1"/>
    <property type="molecule type" value="Genomic_DNA"/>
</dbReference>
<dbReference type="CDD" id="cd02791">
    <property type="entry name" value="MopB_CT_Nitrate-R-NapA-like"/>
    <property type="match status" value="1"/>
</dbReference>
<dbReference type="Gene3D" id="2.40.40.20">
    <property type="match status" value="1"/>
</dbReference>
<dbReference type="RefSeq" id="WP_301592391.1">
    <property type="nucleotide sequence ID" value="NZ_JAPFQI010000028.1"/>
</dbReference>
<dbReference type="Pfam" id="PF01568">
    <property type="entry name" value="Molydop_binding"/>
    <property type="match status" value="1"/>
</dbReference>
<keyword evidence="8" id="KW-1185">Reference proteome</keyword>
<comment type="caution">
    <text evidence="7">The sequence shown here is derived from an EMBL/GenBank/DDBJ whole genome shotgun (WGS) entry which is preliminary data.</text>
</comment>
<gene>
    <name evidence="7" type="ORF">OF850_21580</name>
</gene>
<proteinExistence type="predicted"/>
<evidence type="ECO:0000256" key="5">
    <source>
        <dbReference type="ARBA" id="ARBA00023014"/>
    </source>
</evidence>
<dbReference type="InterPro" id="IPR050123">
    <property type="entry name" value="Prok_molybdopt-oxidoreductase"/>
</dbReference>
<keyword evidence="4" id="KW-0408">Iron</keyword>
<protein>
    <recommendedName>
        <fullName evidence="6">Molybdopterin dinucleotide-binding domain-containing protein</fullName>
    </recommendedName>
</protein>
<comment type="cofactor">
    <cofactor evidence="1">
        <name>Mo-bis(molybdopterin guanine dinucleotide)</name>
        <dbReference type="ChEBI" id="CHEBI:60539"/>
    </cofactor>
</comment>
<accession>A0ABT3P1B2</accession>
<feature type="domain" description="Molybdopterin dinucleotide-binding" evidence="6">
    <location>
        <begin position="11"/>
        <end position="121"/>
    </location>
</feature>
<sequence length="325" mass="36553">MPEQPDDDYPFMLTTGRLVYHFHTRTKTGRAAGLQKAAPEAFVEISPEDAARLDVADDDMLRVTSRRGVLEAPAKIGDIHAGHVFVPFHYGYWDDPGRARAANELTSYSWDPVSKQPHYKFAAVKIEKLASPRSAQPEDMDAAKNRQGVLEAIGSAARSAYKAAAETIAPPRAHVADYIGLLQASEKILADAFEQVKANHPKVPDIEFECSLFAQWSRQAAEELQPFRDRYGTEQEGEPQRLERVLVKRRGTSSGFTLVRDLHDLFLLTNESLISVTILHQAGMALRDEDLEKTLEDMRERNSRQRRWIHTRVMQAAPQALVVPE</sequence>
<evidence type="ECO:0000313" key="7">
    <source>
        <dbReference type="EMBL" id="MCW8088191.1"/>
    </source>
</evidence>
<keyword evidence="5" id="KW-0411">Iron-sulfur</keyword>
<evidence type="ECO:0000259" key="6">
    <source>
        <dbReference type="Pfam" id="PF01568"/>
    </source>
</evidence>
<reference evidence="7 8" key="1">
    <citation type="submission" date="2022-10" db="EMBL/GenBank/DDBJ databases">
        <title>Roseococcus glaciei nov., sp. nov., isolated from glacier.</title>
        <authorList>
            <person name="Liu Q."/>
            <person name="Xin Y.-H."/>
        </authorList>
    </citation>
    <scope>NUCLEOTIDE SEQUENCE [LARGE SCALE GENOMIC DNA]</scope>
    <source>
        <strain evidence="7 8">MDT2-1-1</strain>
    </source>
</reference>
<dbReference type="PANTHER" id="PTHR43105:SF10">
    <property type="entry name" value="NADH-QUINONE OXIDOREDUCTASE SUBUNIT G"/>
    <property type="match status" value="1"/>
</dbReference>
<dbReference type="InterPro" id="IPR006657">
    <property type="entry name" value="MoPterin_dinucl-bd_dom"/>
</dbReference>
<evidence type="ECO:0000256" key="3">
    <source>
        <dbReference type="ARBA" id="ARBA00022723"/>
    </source>
</evidence>
<evidence type="ECO:0000256" key="2">
    <source>
        <dbReference type="ARBA" id="ARBA00001966"/>
    </source>
</evidence>